<dbReference type="Pfam" id="PF01381">
    <property type="entry name" value="HTH_3"/>
    <property type="match status" value="1"/>
</dbReference>
<keyword evidence="1" id="KW-0238">DNA-binding</keyword>
<sequence length="137" mass="15241">MSLGKNIRRLRQDKGWSQAHLSEQTGIKIGHISTLEKDDGNPTLATLYKLMEALDCSPDSLLLDVSKMNRDAILKQTLERALKLPEANKAAIIEVVDGYCRACGMEQNFAPGNKSWLAVYLKAPERIPMVEAEEGKE</sequence>
<organism evidence="3 4">
    <name type="scientific">Thiorhodococcus minor</name>
    <dbReference type="NCBI Taxonomy" id="57489"/>
    <lineage>
        <taxon>Bacteria</taxon>
        <taxon>Pseudomonadati</taxon>
        <taxon>Pseudomonadota</taxon>
        <taxon>Gammaproteobacteria</taxon>
        <taxon>Chromatiales</taxon>
        <taxon>Chromatiaceae</taxon>
        <taxon>Thiorhodococcus</taxon>
    </lineage>
</organism>
<keyword evidence="4" id="KW-1185">Reference proteome</keyword>
<dbReference type="PANTHER" id="PTHR46797:SF1">
    <property type="entry name" value="METHYLPHOSPHONATE SYNTHASE"/>
    <property type="match status" value="1"/>
</dbReference>
<dbReference type="RefSeq" id="WP_164455644.1">
    <property type="nucleotide sequence ID" value="NZ_JAAIJQ010000104.1"/>
</dbReference>
<feature type="domain" description="HTH cro/C1-type" evidence="2">
    <location>
        <begin position="7"/>
        <end position="61"/>
    </location>
</feature>
<dbReference type="Gene3D" id="1.10.260.40">
    <property type="entry name" value="lambda repressor-like DNA-binding domains"/>
    <property type="match status" value="1"/>
</dbReference>
<dbReference type="GO" id="GO:0003677">
    <property type="term" value="F:DNA binding"/>
    <property type="evidence" value="ECO:0007669"/>
    <property type="project" value="UniProtKB-KW"/>
</dbReference>
<dbReference type="InterPro" id="IPR050807">
    <property type="entry name" value="TransReg_Diox_bact_type"/>
</dbReference>
<comment type="caution">
    <text evidence="3">The sequence shown here is derived from an EMBL/GenBank/DDBJ whole genome shotgun (WGS) entry which is preliminary data.</text>
</comment>
<dbReference type="CDD" id="cd00093">
    <property type="entry name" value="HTH_XRE"/>
    <property type="match status" value="1"/>
</dbReference>
<accession>A0A6M0K8D4</accession>
<evidence type="ECO:0000256" key="1">
    <source>
        <dbReference type="ARBA" id="ARBA00023125"/>
    </source>
</evidence>
<evidence type="ECO:0000313" key="3">
    <source>
        <dbReference type="EMBL" id="NEV64675.1"/>
    </source>
</evidence>
<proteinExistence type="predicted"/>
<dbReference type="InterPro" id="IPR010982">
    <property type="entry name" value="Lambda_DNA-bd_dom_sf"/>
</dbReference>
<dbReference type="AlphaFoldDB" id="A0A6M0K8D4"/>
<dbReference type="EMBL" id="JAAIJQ010000104">
    <property type="protein sequence ID" value="NEV64675.1"/>
    <property type="molecule type" value="Genomic_DNA"/>
</dbReference>
<dbReference type="GO" id="GO:0005829">
    <property type="term" value="C:cytosol"/>
    <property type="evidence" value="ECO:0007669"/>
    <property type="project" value="TreeGrafter"/>
</dbReference>
<dbReference type="SMART" id="SM00530">
    <property type="entry name" value="HTH_XRE"/>
    <property type="match status" value="1"/>
</dbReference>
<dbReference type="SUPFAM" id="SSF47413">
    <property type="entry name" value="lambda repressor-like DNA-binding domains"/>
    <property type="match status" value="1"/>
</dbReference>
<dbReference type="GO" id="GO:0003700">
    <property type="term" value="F:DNA-binding transcription factor activity"/>
    <property type="evidence" value="ECO:0007669"/>
    <property type="project" value="TreeGrafter"/>
</dbReference>
<reference evidence="3 4" key="1">
    <citation type="submission" date="2020-02" db="EMBL/GenBank/DDBJ databases">
        <title>Genome sequences of Thiorhodococcus mannitoliphagus and Thiorhodococcus minor, purple sulfur photosynthetic bacteria in the gammaproteobacterial family, Chromatiaceae.</title>
        <authorList>
            <person name="Aviles F.A."/>
            <person name="Meyer T.E."/>
            <person name="Kyndt J.A."/>
        </authorList>
    </citation>
    <scope>NUCLEOTIDE SEQUENCE [LARGE SCALE GENOMIC DNA]</scope>
    <source>
        <strain evidence="3 4">DSM 11518</strain>
    </source>
</reference>
<dbReference type="Proteomes" id="UP000483379">
    <property type="component" value="Unassembled WGS sequence"/>
</dbReference>
<evidence type="ECO:0000313" key="4">
    <source>
        <dbReference type="Proteomes" id="UP000483379"/>
    </source>
</evidence>
<gene>
    <name evidence="3" type="ORF">G3446_22870</name>
</gene>
<dbReference type="PANTHER" id="PTHR46797">
    <property type="entry name" value="HTH-TYPE TRANSCRIPTIONAL REGULATOR"/>
    <property type="match status" value="1"/>
</dbReference>
<evidence type="ECO:0000259" key="2">
    <source>
        <dbReference type="PROSITE" id="PS50943"/>
    </source>
</evidence>
<name>A0A6M0K8D4_9GAMM</name>
<dbReference type="PROSITE" id="PS50943">
    <property type="entry name" value="HTH_CROC1"/>
    <property type="match status" value="1"/>
</dbReference>
<dbReference type="InterPro" id="IPR001387">
    <property type="entry name" value="Cro/C1-type_HTH"/>
</dbReference>
<protein>
    <submittedName>
        <fullName evidence="3">Helix-turn-helix transcriptional regulator</fullName>
    </submittedName>
</protein>